<evidence type="ECO:0000313" key="7">
    <source>
        <dbReference type="Proteomes" id="UP000823927"/>
    </source>
</evidence>
<dbReference type="Gene3D" id="1.10.60.10">
    <property type="entry name" value="Iron dependent repressor, metal binding and dimerisation domain"/>
    <property type="match status" value="1"/>
</dbReference>
<keyword evidence="3" id="KW-0238">DNA-binding</keyword>
<feature type="domain" description="HTH dtxR-type" evidence="5">
    <location>
        <begin position="4"/>
        <end position="65"/>
    </location>
</feature>
<evidence type="ECO:0000256" key="3">
    <source>
        <dbReference type="ARBA" id="ARBA00023125"/>
    </source>
</evidence>
<dbReference type="PANTHER" id="PTHR33238">
    <property type="entry name" value="IRON (METAL) DEPENDENT REPRESSOR, DTXR FAMILY"/>
    <property type="match status" value="1"/>
</dbReference>
<evidence type="ECO:0000313" key="6">
    <source>
        <dbReference type="EMBL" id="HIS48492.1"/>
    </source>
</evidence>
<dbReference type="SUPFAM" id="SSF46785">
    <property type="entry name" value="Winged helix' DNA-binding domain"/>
    <property type="match status" value="1"/>
</dbReference>
<dbReference type="PROSITE" id="PS50944">
    <property type="entry name" value="HTH_DTXR"/>
    <property type="match status" value="1"/>
</dbReference>
<dbReference type="SMART" id="SM00529">
    <property type="entry name" value="HTH_DTXR"/>
    <property type="match status" value="1"/>
</dbReference>
<sequence>MDKLSVSQEDYLKEIYRMYTRGETIRITDIAQSLGISKPSVNKAVKLLMQTGYISHEHYGDIQLTPSGMEVGREITENFKVARKFLSEVLGVPEETARAEAHGMEHILSRGTRKKMKKYMKKLKKQAK</sequence>
<name>A0A9D1JRP6_9FIRM</name>
<dbReference type="GO" id="GO:0003700">
    <property type="term" value="F:DNA-binding transcription factor activity"/>
    <property type="evidence" value="ECO:0007669"/>
    <property type="project" value="InterPro"/>
</dbReference>
<dbReference type="InterPro" id="IPR050536">
    <property type="entry name" value="DtxR_MntR_Metal-Reg"/>
</dbReference>
<keyword evidence="2" id="KW-0805">Transcription regulation</keyword>
<dbReference type="GO" id="GO:0003677">
    <property type="term" value="F:DNA binding"/>
    <property type="evidence" value="ECO:0007669"/>
    <property type="project" value="UniProtKB-KW"/>
</dbReference>
<dbReference type="AlphaFoldDB" id="A0A9D1JRP6"/>
<comment type="caution">
    <text evidence="6">The sequence shown here is derived from an EMBL/GenBank/DDBJ whole genome shotgun (WGS) entry which is preliminary data.</text>
</comment>
<dbReference type="PANTHER" id="PTHR33238:SF7">
    <property type="entry name" value="IRON-DEPENDENT TRANSCRIPTIONAL REGULATOR"/>
    <property type="match status" value="1"/>
</dbReference>
<dbReference type="Gene3D" id="1.10.10.10">
    <property type="entry name" value="Winged helix-like DNA-binding domain superfamily/Winged helix DNA-binding domain"/>
    <property type="match status" value="1"/>
</dbReference>
<organism evidence="6 7">
    <name type="scientific">Candidatus Scybalocola faecigallinarum</name>
    <dbReference type="NCBI Taxonomy" id="2840941"/>
    <lineage>
        <taxon>Bacteria</taxon>
        <taxon>Bacillati</taxon>
        <taxon>Bacillota</taxon>
        <taxon>Clostridia</taxon>
        <taxon>Lachnospirales</taxon>
        <taxon>Lachnospiraceae</taxon>
        <taxon>Lachnospiraceae incertae sedis</taxon>
        <taxon>Candidatus Scybalocola (ex Gilroy et al. 2021)</taxon>
    </lineage>
</organism>
<dbReference type="InterPro" id="IPR022689">
    <property type="entry name" value="Iron_dep_repressor"/>
</dbReference>
<dbReference type="GO" id="GO:0046914">
    <property type="term" value="F:transition metal ion binding"/>
    <property type="evidence" value="ECO:0007669"/>
    <property type="project" value="InterPro"/>
</dbReference>
<evidence type="ECO:0000256" key="1">
    <source>
        <dbReference type="ARBA" id="ARBA00007871"/>
    </source>
</evidence>
<proteinExistence type="inferred from homology"/>
<dbReference type="InterPro" id="IPR036390">
    <property type="entry name" value="WH_DNA-bd_sf"/>
</dbReference>
<dbReference type="GO" id="GO:0046983">
    <property type="term" value="F:protein dimerization activity"/>
    <property type="evidence" value="ECO:0007669"/>
    <property type="project" value="InterPro"/>
</dbReference>
<dbReference type="Pfam" id="PF01325">
    <property type="entry name" value="Fe_dep_repress"/>
    <property type="match status" value="1"/>
</dbReference>
<dbReference type="InterPro" id="IPR036388">
    <property type="entry name" value="WH-like_DNA-bd_sf"/>
</dbReference>
<accession>A0A9D1JRP6</accession>
<dbReference type="EMBL" id="DVIT01000056">
    <property type="protein sequence ID" value="HIS48492.1"/>
    <property type="molecule type" value="Genomic_DNA"/>
</dbReference>
<dbReference type="InterPro" id="IPR036421">
    <property type="entry name" value="Fe_dep_repressor_sf"/>
</dbReference>
<reference evidence="6" key="1">
    <citation type="submission" date="2020-10" db="EMBL/GenBank/DDBJ databases">
        <authorList>
            <person name="Gilroy R."/>
        </authorList>
    </citation>
    <scope>NUCLEOTIDE SEQUENCE</scope>
    <source>
        <strain evidence="6">CHK178-757</strain>
    </source>
</reference>
<dbReference type="InterPro" id="IPR022687">
    <property type="entry name" value="HTH_DTXR"/>
</dbReference>
<protein>
    <submittedName>
        <fullName evidence="6">Metal-dependent transcriptional regulator</fullName>
    </submittedName>
</protein>
<dbReference type="Pfam" id="PF02742">
    <property type="entry name" value="Fe_dep_repr_C"/>
    <property type="match status" value="1"/>
</dbReference>
<dbReference type="InterPro" id="IPR001367">
    <property type="entry name" value="Fe_dep_repressor"/>
</dbReference>
<reference evidence="6" key="2">
    <citation type="journal article" date="2021" name="PeerJ">
        <title>Extensive microbial diversity within the chicken gut microbiome revealed by metagenomics and culture.</title>
        <authorList>
            <person name="Gilroy R."/>
            <person name="Ravi A."/>
            <person name="Getino M."/>
            <person name="Pursley I."/>
            <person name="Horton D.L."/>
            <person name="Alikhan N.F."/>
            <person name="Baker D."/>
            <person name="Gharbi K."/>
            <person name="Hall N."/>
            <person name="Watson M."/>
            <person name="Adriaenssens E.M."/>
            <person name="Foster-Nyarko E."/>
            <person name="Jarju S."/>
            <person name="Secka A."/>
            <person name="Antonio M."/>
            <person name="Oren A."/>
            <person name="Chaudhuri R.R."/>
            <person name="La Ragione R."/>
            <person name="Hildebrand F."/>
            <person name="Pallen M.J."/>
        </authorList>
    </citation>
    <scope>NUCLEOTIDE SEQUENCE</scope>
    <source>
        <strain evidence="6">CHK178-757</strain>
    </source>
</reference>
<gene>
    <name evidence="6" type="ORF">IAB46_13250</name>
</gene>
<evidence type="ECO:0000256" key="4">
    <source>
        <dbReference type="ARBA" id="ARBA00023163"/>
    </source>
</evidence>
<keyword evidence="4" id="KW-0804">Transcription</keyword>
<evidence type="ECO:0000256" key="2">
    <source>
        <dbReference type="ARBA" id="ARBA00023015"/>
    </source>
</evidence>
<comment type="similarity">
    <text evidence="1">Belongs to the DtxR/MntR family.</text>
</comment>
<dbReference type="Proteomes" id="UP000823927">
    <property type="component" value="Unassembled WGS sequence"/>
</dbReference>
<evidence type="ECO:0000259" key="5">
    <source>
        <dbReference type="PROSITE" id="PS50944"/>
    </source>
</evidence>